<dbReference type="GO" id="GO:0008800">
    <property type="term" value="F:beta-lactamase activity"/>
    <property type="evidence" value="ECO:0007669"/>
    <property type="project" value="UniProtKB-EC"/>
</dbReference>
<dbReference type="Proteomes" id="UP000021816">
    <property type="component" value="Unassembled WGS sequence"/>
</dbReference>
<accession>A0A011QPR7</accession>
<evidence type="ECO:0000313" key="3">
    <source>
        <dbReference type="EMBL" id="EXI80869.1"/>
    </source>
</evidence>
<dbReference type="PANTHER" id="PTHR42951:SF17">
    <property type="entry name" value="METALLO-BETA-LACTAMASE DOMAIN-CONTAINING PROTEIN"/>
    <property type="match status" value="1"/>
</dbReference>
<feature type="domain" description="Metallo-beta-lactamase" evidence="2">
    <location>
        <begin position="47"/>
        <end position="246"/>
    </location>
</feature>
<dbReference type="PATRIC" id="fig|1454003.3.peg.1527"/>
<dbReference type="InterPro" id="IPR036866">
    <property type="entry name" value="RibonucZ/Hydroxyglut_hydro"/>
</dbReference>
<dbReference type="EMBL" id="JEMX01000028">
    <property type="protein sequence ID" value="EXI80869.1"/>
    <property type="molecule type" value="Genomic_DNA"/>
</dbReference>
<name>A0A011QPR7_9PROT</name>
<dbReference type="SMART" id="SM00849">
    <property type="entry name" value="Lactamase_B"/>
    <property type="match status" value="1"/>
</dbReference>
<dbReference type="InterPro" id="IPR001279">
    <property type="entry name" value="Metallo-B-lactamas"/>
</dbReference>
<dbReference type="Gene3D" id="3.60.15.10">
    <property type="entry name" value="Ribonuclease Z/Hydroxyacylglutathione hydrolase-like"/>
    <property type="match status" value="1"/>
</dbReference>
<evidence type="ECO:0000313" key="4">
    <source>
        <dbReference type="Proteomes" id="UP000021816"/>
    </source>
</evidence>
<dbReference type="AlphaFoldDB" id="A0A011QPR7"/>
<feature type="signal peptide" evidence="1">
    <location>
        <begin position="1"/>
        <end position="26"/>
    </location>
</feature>
<dbReference type="InterPro" id="IPR050855">
    <property type="entry name" value="NDM-1-like"/>
</dbReference>
<organism evidence="3 4">
    <name type="scientific">Candidatus Accumulibacter appositus</name>
    <dbReference type="NCBI Taxonomy" id="1454003"/>
    <lineage>
        <taxon>Bacteria</taxon>
        <taxon>Pseudomonadati</taxon>
        <taxon>Pseudomonadota</taxon>
        <taxon>Betaproteobacteria</taxon>
        <taxon>Candidatus Accumulibacter</taxon>
    </lineage>
</organism>
<feature type="chain" id="PRO_5001462202" evidence="1">
    <location>
        <begin position="27"/>
        <end position="266"/>
    </location>
</feature>
<evidence type="ECO:0000256" key="1">
    <source>
        <dbReference type="SAM" id="SignalP"/>
    </source>
</evidence>
<keyword evidence="3" id="KW-0378">Hydrolase</keyword>
<keyword evidence="1" id="KW-0732">Signal</keyword>
<comment type="caution">
    <text evidence="3">The sequence shown here is derived from an EMBL/GenBank/DDBJ whole genome shotgun (WGS) entry which is preliminary data.</text>
</comment>
<dbReference type="Pfam" id="PF00753">
    <property type="entry name" value="Lactamase_B"/>
    <property type="match status" value="1"/>
</dbReference>
<dbReference type="PANTHER" id="PTHR42951">
    <property type="entry name" value="METALLO-BETA-LACTAMASE DOMAIN-CONTAINING"/>
    <property type="match status" value="1"/>
</dbReference>
<evidence type="ECO:0000259" key="2">
    <source>
        <dbReference type="SMART" id="SM00849"/>
    </source>
</evidence>
<reference evidence="3 4" key="1">
    <citation type="submission" date="2014-02" db="EMBL/GenBank/DDBJ databases">
        <title>Expanding our view of genomic diversity in Candidatus Accumulibacter clades.</title>
        <authorList>
            <person name="Skennerton C.T."/>
            <person name="Barr J.J."/>
            <person name="Slater F.R."/>
            <person name="Bond P.L."/>
            <person name="Tyson G.W."/>
        </authorList>
    </citation>
    <scope>NUCLEOTIDE SEQUENCE [LARGE SCALE GENOMIC DNA]</scope>
    <source>
        <strain evidence="4">BA-92</strain>
    </source>
</reference>
<proteinExistence type="predicted"/>
<gene>
    <name evidence="3" type="ORF">AW10_01482</name>
</gene>
<protein>
    <submittedName>
        <fullName evidence="3">Metallo-beta-lactamase L1</fullName>
        <ecNumber evidence="3">3.5.2.6</ecNumber>
    </submittedName>
</protein>
<sequence length="266" mass="27965" precursor="true">MINLTRRLRALALAIALAPTPGMLFSAEKARGEARQQVEVVPIPLSMSNVYLVKGTRGPILVDSGSTDDLAQLTKNLARAGLRIEDLATVILTHGHADHAGLAAEIRRRSGAVIIAGRGDRAMLDAGLNSPVTATGFTGRLILLLPLDPRFAPLRADVEVDGTLELAAYGLPGRAVQMPGHTPGSLVILLDDGRAFVGDMILGGWLGGALLPHRAGEHYFHMDVAGNRANIAALAKQAIRTYFLGHGGPVSGAAVRESFSLDDAAR</sequence>
<dbReference type="STRING" id="1454003.AW10_01482"/>
<dbReference type="EC" id="3.5.2.6" evidence="3"/>
<dbReference type="SUPFAM" id="SSF56281">
    <property type="entry name" value="Metallo-hydrolase/oxidoreductase"/>
    <property type="match status" value="1"/>
</dbReference>